<sequence length="311" mass="33143">MKFFFLLIVVILTVPDNLWASVSGECANCHVMHASKQAVTSTPHATLLNNTCLGCHTGTNDGTNSTPFVYTTGTEELAGGNFRYAVSNERYGHNPIELGAADSLLTGNPPGWKAGFNANGQVGGGSPNWSANNLSCAGTYGCHGRHNSDGIFGSHHNHPTTGAMTTADTVGNSYRFLYGIKGYEDSDYEYQANSANGQHNVYFGTARSGAEASADTPVNTHTMSYLCAECHGIFHSGSGNEGISNTSDTFFSDPWIRHPVDISMPTNGEYASYTSYNLSAPLASNDVSDNTVDMSLPGDRIVMCLSCHRAH</sequence>
<dbReference type="EMBL" id="UOEX01000400">
    <property type="protein sequence ID" value="VAW41801.1"/>
    <property type="molecule type" value="Genomic_DNA"/>
</dbReference>
<proteinExistence type="predicted"/>
<protein>
    <submittedName>
        <fullName evidence="1">Doubled CXXCH domain protein</fullName>
    </submittedName>
</protein>
<organism evidence="1">
    <name type="scientific">hydrothermal vent metagenome</name>
    <dbReference type="NCBI Taxonomy" id="652676"/>
    <lineage>
        <taxon>unclassified sequences</taxon>
        <taxon>metagenomes</taxon>
        <taxon>ecological metagenomes</taxon>
    </lineage>
</organism>
<dbReference type="AlphaFoldDB" id="A0A3B0VFV8"/>
<reference evidence="1" key="1">
    <citation type="submission" date="2018-06" db="EMBL/GenBank/DDBJ databases">
        <authorList>
            <person name="Zhirakovskaya E."/>
        </authorList>
    </citation>
    <scope>NUCLEOTIDE SEQUENCE</scope>
</reference>
<accession>A0A3B0VFV8</accession>
<evidence type="ECO:0000313" key="1">
    <source>
        <dbReference type="EMBL" id="VAW41801.1"/>
    </source>
</evidence>
<feature type="non-terminal residue" evidence="1">
    <location>
        <position position="311"/>
    </location>
</feature>
<name>A0A3B0VFV8_9ZZZZ</name>
<dbReference type="InterPro" id="IPR036280">
    <property type="entry name" value="Multihaem_cyt_sf"/>
</dbReference>
<gene>
    <name evidence="1" type="ORF">MNBD_DELTA03-498</name>
</gene>
<dbReference type="SUPFAM" id="SSF48695">
    <property type="entry name" value="Multiheme cytochromes"/>
    <property type="match status" value="2"/>
</dbReference>